<protein>
    <recommendedName>
        <fullName evidence="3">Tetratricopeptide repeat protein</fullName>
    </recommendedName>
</protein>
<gene>
    <name evidence="1" type="ORF">R6G86_05815</name>
</gene>
<evidence type="ECO:0008006" key="3">
    <source>
        <dbReference type="Google" id="ProtNLM"/>
    </source>
</evidence>
<dbReference type="InterPro" id="IPR011990">
    <property type="entry name" value="TPR-like_helical_dom_sf"/>
</dbReference>
<dbReference type="EMBL" id="JAWNGA010000009">
    <property type="protein sequence ID" value="MDY5133253.1"/>
    <property type="molecule type" value="Genomic_DNA"/>
</dbReference>
<sequence length="366" mass="39352">MADAEKLLLSGMAALERGSEAEARNLYVEAREAAGSGEFPGVTDPDALYFAGLACGQLAEDPFPIMKRAVRAYEARDVPSLRGARAYETLGYFLQSSGDSLRAGEAMMRAQGMYSRLYGYSSHESNAAYNAGVSFQLGEDYERSLTAFDLAKSVSDVLPGFDLGHAIIELSRSDVLLRVGRSVEAEEGFRLAVSEFSSVPGNELLILEARFGVGRALVAQERYEEGVKELYDVANNTAEIAETHFRMGTDESALVGYNAAETSARAHHQLAVGYAQLGRLHDAYTAMNIAASSYDAMEDVFGAAHCRGLVGDICAESGDIMGARKNFTLAIEMLEKAEDEALGYGLPPAAAQDLEEFRAKLQAVSG</sequence>
<keyword evidence="2" id="KW-1185">Reference proteome</keyword>
<dbReference type="RefSeq" id="WP_320755301.1">
    <property type="nucleotide sequence ID" value="NZ_JAWNGA010000009.1"/>
</dbReference>
<dbReference type="SUPFAM" id="SSF48452">
    <property type="entry name" value="TPR-like"/>
    <property type="match status" value="2"/>
</dbReference>
<dbReference type="Proteomes" id="UP001275049">
    <property type="component" value="Unassembled WGS sequence"/>
</dbReference>
<accession>A0ABU5GCA1</accession>
<evidence type="ECO:0000313" key="1">
    <source>
        <dbReference type="EMBL" id="MDY5133253.1"/>
    </source>
</evidence>
<dbReference type="Gene3D" id="1.25.40.10">
    <property type="entry name" value="Tetratricopeptide repeat domain"/>
    <property type="match status" value="1"/>
</dbReference>
<comment type="caution">
    <text evidence="1">The sequence shown here is derived from an EMBL/GenBank/DDBJ whole genome shotgun (WGS) entry which is preliminary data.</text>
</comment>
<evidence type="ECO:0000313" key="2">
    <source>
        <dbReference type="Proteomes" id="UP001275049"/>
    </source>
</evidence>
<organism evidence="1 2">
    <name type="scientific">Actinotignum urinale</name>
    <dbReference type="NCBI Taxonomy" id="190146"/>
    <lineage>
        <taxon>Bacteria</taxon>
        <taxon>Bacillati</taxon>
        <taxon>Actinomycetota</taxon>
        <taxon>Actinomycetes</taxon>
        <taxon>Actinomycetales</taxon>
        <taxon>Actinomycetaceae</taxon>
        <taxon>Actinotignum</taxon>
    </lineage>
</organism>
<reference evidence="1 2" key="1">
    <citation type="submission" date="2023-10" db="EMBL/GenBank/DDBJ databases">
        <title>Whole Genome based description of the genera Actinobaculum and Actinotignum reveals a complex phylogenetic relationship within the species included in the genus Actinotignum.</title>
        <authorList>
            <person name="Jensen C.S."/>
            <person name="Dargis R."/>
            <person name="Kemp M."/>
            <person name="Christensen J.J."/>
        </authorList>
    </citation>
    <scope>NUCLEOTIDE SEQUENCE [LARGE SCALE GENOMIC DNA]</scope>
    <source>
        <strain evidence="1 2">SLA_B974</strain>
    </source>
</reference>
<name>A0ABU5GCA1_9ACTO</name>
<proteinExistence type="predicted"/>